<keyword evidence="1" id="KW-0067">ATP-binding</keyword>
<comment type="catalytic activity">
    <reaction evidence="1">
        <text>L-glutamyl-tRNA(Gln) + L-glutamine + ATP + H2O = L-glutaminyl-tRNA(Gln) + L-glutamate + ADP + phosphate + H(+)</text>
        <dbReference type="Rhea" id="RHEA:17521"/>
        <dbReference type="Rhea" id="RHEA-COMP:9681"/>
        <dbReference type="Rhea" id="RHEA-COMP:9684"/>
        <dbReference type="ChEBI" id="CHEBI:15377"/>
        <dbReference type="ChEBI" id="CHEBI:15378"/>
        <dbReference type="ChEBI" id="CHEBI:29985"/>
        <dbReference type="ChEBI" id="CHEBI:30616"/>
        <dbReference type="ChEBI" id="CHEBI:43474"/>
        <dbReference type="ChEBI" id="CHEBI:58359"/>
        <dbReference type="ChEBI" id="CHEBI:78520"/>
        <dbReference type="ChEBI" id="CHEBI:78521"/>
        <dbReference type="ChEBI" id="CHEBI:456216"/>
    </reaction>
</comment>
<dbReference type="PANTHER" id="PTHR15004">
    <property type="entry name" value="GLUTAMYL-TRNA(GLN) AMIDOTRANSFERASE SUBUNIT C, MITOCHONDRIAL"/>
    <property type="match status" value="1"/>
</dbReference>
<dbReference type="InterPro" id="IPR003837">
    <property type="entry name" value="GatC"/>
</dbReference>
<keyword evidence="1" id="KW-0547">Nucleotide-binding</keyword>
<dbReference type="Gene3D" id="1.10.20.60">
    <property type="entry name" value="Glu-tRNAGln amidotransferase C subunit, N-terminal domain"/>
    <property type="match status" value="1"/>
</dbReference>
<comment type="caution">
    <text evidence="2">The sequence shown here is derived from an EMBL/GenBank/DDBJ whole genome shotgun (WGS) entry which is preliminary data.</text>
</comment>
<dbReference type="Proteomes" id="UP000320048">
    <property type="component" value="Unassembled WGS sequence"/>
</dbReference>
<dbReference type="PANTHER" id="PTHR15004:SF0">
    <property type="entry name" value="GLUTAMYL-TRNA(GLN) AMIDOTRANSFERASE SUBUNIT C, MITOCHONDRIAL"/>
    <property type="match status" value="1"/>
</dbReference>
<comment type="subunit">
    <text evidence="1">Heterotrimer of A, B and C subunits.</text>
</comment>
<dbReference type="GO" id="GO:0016740">
    <property type="term" value="F:transferase activity"/>
    <property type="evidence" value="ECO:0007669"/>
    <property type="project" value="UniProtKB-KW"/>
</dbReference>
<organism evidence="2 3">
    <name type="scientific">Candidatus Segetimicrobium genomatis</name>
    <dbReference type="NCBI Taxonomy" id="2569760"/>
    <lineage>
        <taxon>Bacteria</taxon>
        <taxon>Bacillati</taxon>
        <taxon>Candidatus Sysuimicrobiota</taxon>
        <taxon>Candidatus Sysuimicrobiia</taxon>
        <taxon>Candidatus Sysuimicrobiales</taxon>
        <taxon>Candidatus Segetimicrobiaceae</taxon>
        <taxon>Candidatus Segetimicrobium</taxon>
    </lineage>
</organism>
<evidence type="ECO:0000256" key="1">
    <source>
        <dbReference type="HAMAP-Rule" id="MF_00122"/>
    </source>
</evidence>
<keyword evidence="1" id="KW-0436">Ligase</keyword>
<dbReference type="GO" id="GO:0005524">
    <property type="term" value="F:ATP binding"/>
    <property type="evidence" value="ECO:0007669"/>
    <property type="project" value="UniProtKB-KW"/>
</dbReference>
<dbReference type="GO" id="GO:0006412">
    <property type="term" value="P:translation"/>
    <property type="evidence" value="ECO:0007669"/>
    <property type="project" value="UniProtKB-UniRule"/>
</dbReference>
<dbReference type="SUPFAM" id="SSF141000">
    <property type="entry name" value="Glu-tRNAGln amidotransferase C subunit"/>
    <property type="match status" value="1"/>
</dbReference>
<dbReference type="GO" id="GO:0070681">
    <property type="term" value="P:glutaminyl-tRNAGln biosynthesis via transamidation"/>
    <property type="evidence" value="ECO:0007669"/>
    <property type="project" value="TreeGrafter"/>
</dbReference>
<dbReference type="HAMAP" id="MF_00122">
    <property type="entry name" value="GatC"/>
    <property type="match status" value="1"/>
</dbReference>
<dbReference type="InterPro" id="IPR036113">
    <property type="entry name" value="Asp/Glu-ADT_sf_sub_c"/>
</dbReference>
<dbReference type="EC" id="6.3.5.-" evidence="1"/>
<dbReference type="Pfam" id="PF02686">
    <property type="entry name" value="GatC"/>
    <property type="match status" value="1"/>
</dbReference>
<comment type="similarity">
    <text evidence="1">Belongs to the GatC family.</text>
</comment>
<reference evidence="2 3" key="1">
    <citation type="journal article" date="2019" name="Nat. Microbiol.">
        <title>Mediterranean grassland soil C-N compound turnover is dependent on rainfall and depth, and is mediated by genomically divergent microorganisms.</title>
        <authorList>
            <person name="Diamond S."/>
            <person name="Andeer P.F."/>
            <person name="Li Z."/>
            <person name="Crits-Christoph A."/>
            <person name="Burstein D."/>
            <person name="Anantharaman K."/>
            <person name="Lane K.R."/>
            <person name="Thomas B.C."/>
            <person name="Pan C."/>
            <person name="Northen T.R."/>
            <person name="Banfield J.F."/>
        </authorList>
    </citation>
    <scope>NUCLEOTIDE SEQUENCE [LARGE SCALE GENOMIC DNA]</scope>
    <source>
        <strain evidence="2">NP_7</strain>
    </source>
</reference>
<dbReference type="GO" id="GO:0006450">
    <property type="term" value="P:regulation of translational fidelity"/>
    <property type="evidence" value="ECO:0007669"/>
    <property type="project" value="InterPro"/>
</dbReference>
<dbReference type="GO" id="GO:0050567">
    <property type="term" value="F:glutaminyl-tRNA synthase (glutamine-hydrolyzing) activity"/>
    <property type="evidence" value="ECO:0007669"/>
    <property type="project" value="UniProtKB-UniRule"/>
</dbReference>
<keyword evidence="2" id="KW-0808">Transferase</keyword>
<evidence type="ECO:0000313" key="2">
    <source>
        <dbReference type="EMBL" id="TMI78646.1"/>
    </source>
</evidence>
<sequence>MIDDRIVAHVARLARLELTEDERRQFRVQLAHILEHFQSLNALNLDGVAPTAHARSTAGVLREDVAGPSLDRAAVLANAPAAEDGYFVVPPVITEE</sequence>
<protein>
    <recommendedName>
        <fullName evidence="1">Aspartyl/glutamyl-tRNA(Asn/Gln) amidotransferase subunit C</fullName>
        <shortName evidence="1">Asp/Glu-ADT subunit C</shortName>
        <ecNumber evidence="1">6.3.5.-</ecNumber>
    </recommendedName>
</protein>
<dbReference type="AlphaFoldDB" id="A0A537J6G1"/>
<accession>A0A537J6G1</accession>
<name>A0A537J6G1_9BACT</name>
<keyword evidence="1" id="KW-0648">Protein biosynthesis</keyword>
<comment type="function">
    <text evidence="1">Allows the formation of correctly charged Asn-tRNA(Asn) or Gln-tRNA(Gln) through the transamidation of misacylated Asp-tRNA(Asn) or Glu-tRNA(Gln) in organisms which lack either or both of asparaginyl-tRNA or glutaminyl-tRNA synthetases. The reaction takes place in the presence of glutamine and ATP through an activated phospho-Asp-tRNA(Asn) or phospho-Glu-tRNA(Gln).</text>
</comment>
<dbReference type="GO" id="GO:0050566">
    <property type="term" value="F:asparaginyl-tRNA synthase (glutamine-hydrolyzing) activity"/>
    <property type="evidence" value="ECO:0007669"/>
    <property type="project" value="RHEA"/>
</dbReference>
<evidence type="ECO:0000313" key="3">
    <source>
        <dbReference type="Proteomes" id="UP000320048"/>
    </source>
</evidence>
<dbReference type="EMBL" id="VBAO01000355">
    <property type="protein sequence ID" value="TMI78646.1"/>
    <property type="molecule type" value="Genomic_DNA"/>
</dbReference>
<comment type="catalytic activity">
    <reaction evidence="1">
        <text>L-aspartyl-tRNA(Asn) + L-glutamine + ATP + H2O = L-asparaginyl-tRNA(Asn) + L-glutamate + ADP + phosphate + 2 H(+)</text>
        <dbReference type="Rhea" id="RHEA:14513"/>
        <dbReference type="Rhea" id="RHEA-COMP:9674"/>
        <dbReference type="Rhea" id="RHEA-COMP:9677"/>
        <dbReference type="ChEBI" id="CHEBI:15377"/>
        <dbReference type="ChEBI" id="CHEBI:15378"/>
        <dbReference type="ChEBI" id="CHEBI:29985"/>
        <dbReference type="ChEBI" id="CHEBI:30616"/>
        <dbReference type="ChEBI" id="CHEBI:43474"/>
        <dbReference type="ChEBI" id="CHEBI:58359"/>
        <dbReference type="ChEBI" id="CHEBI:78515"/>
        <dbReference type="ChEBI" id="CHEBI:78516"/>
        <dbReference type="ChEBI" id="CHEBI:456216"/>
    </reaction>
</comment>
<dbReference type="NCBIfam" id="TIGR00135">
    <property type="entry name" value="gatC"/>
    <property type="match status" value="1"/>
</dbReference>
<proteinExistence type="inferred from homology"/>
<gene>
    <name evidence="1 2" type="primary">gatC</name>
    <name evidence="2" type="ORF">E6H04_12060</name>
</gene>